<dbReference type="CDD" id="cd05262">
    <property type="entry name" value="SDR_a7"/>
    <property type="match status" value="1"/>
</dbReference>
<proteinExistence type="predicted"/>
<keyword evidence="3" id="KW-1185">Reference proteome</keyword>
<protein>
    <submittedName>
        <fullName evidence="2">Nucleoside-diphosphate-sugar epimerase</fullName>
    </submittedName>
</protein>
<name>A0A1H4BSL5_9SPHI</name>
<dbReference type="RefSeq" id="WP_090556056.1">
    <property type="nucleotide sequence ID" value="NZ_FNRA01000003.1"/>
</dbReference>
<dbReference type="GO" id="GO:0004029">
    <property type="term" value="F:aldehyde dehydrogenase (NAD+) activity"/>
    <property type="evidence" value="ECO:0007669"/>
    <property type="project" value="TreeGrafter"/>
</dbReference>
<dbReference type="InterPro" id="IPR008030">
    <property type="entry name" value="NmrA-like"/>
</dbReference>
<reference evidence="2 3" key="1">
    <citation type="submission" date="2016-10" db="EMBL/GenBank/DDBJ databases">
        <authorList>
            <person name="de Groot N.N."/>
        </authorList>
    </citation>
    <scope>NUCLEOTIDE SEQUENCE [LARGE SCALE GENOMIC DNA]</scope>
    <source>
        <strain evidence="2 3">DSM 19033</strain>
    </source>
</reference>
<dbReference type="STRING" id="425514.SAMN05443550_103453"/>
<dbReference type="InterPro" id="IPR036291">
    <property type="entry name" value="NAD(P)-bd_dom_sf"/>
</dbReference>
<evidence type="ECO:0000259" key="1">
    <source>
        <dbReference type="Pfam" id="PF05368"/>
    </source>
</evidence>
<gene>
    <name evidence="2" type="ORF">SAMN05443550_103453</name>
</gene>
<dbReference type="SUPFAM" id="SSF51735">
    <property type="entry name" value="NAD(P)-binding Rossmann-fold domains"/>
    <property type="match status" value="1"/>
</dbReference>
<dbReference type="InterPro" id="IPR051783">
    <property type="entry name" value="NAD(P)-dependent_oxidoreduct"/>
</dbReference>
<dbReference type="Gene3D" id="3.40.50.720">
    <property type="entry name" value="NAD(P)-binding Rossmann-like Domain"/>
    <property type="match status" value="1"/>
</dbReference>
<dbReference type="GO" id="GO:0005737">
    <property type="term" value="C:cytoplasm"/>
    <property type="evidence" value="ECO:0007669"/>
    <property type="project" value="TreeGrafter"/>
</dbReference>
<dbReference type="Proteomes" id="UP000198850">
    <property type="component" value="Unassembled WGS sequence"/>
</dbReference>
<sequence length="298" mass="31634">MRVFVTGASGYMGSAIVKELLAAGHQVLGLVRSNQGTEQLRETGAEILLGDVNDLEIIRQAATRSEAVIHTAFNHDFSKFKASCEADRLVIQALGEAIAGSGKPLVITSVLALLRDSGLTTEDDVISVISDVAPRAASEEAAAIVSALGANVYTVRLPLSVHSEGDHSSGFVPMVIGITREKGESAYVVEGNNRWPAVHRSDAAALYRMIVEQQPSQKVFHAVAEEGVPFREIAEAIANGLHLPLVSKTGDEVAAHFGWFAHFASVDCPSSSEKTRDVLGWVAKGTGLIADITYAGYL</sequence>
<evidence type="ECO:0000313" key="2">
    <source>
        <dbReference type="EMBL" id="SEA51057.1"/>
    </source>
</evidence>
<feature type="domain" description="NmrA-like" evidence="1">
    <location>
        <begin position="2"/>
        <end position="82"/>
    </location>
</feature>
<dbReference type="Pfam" id="PF05368">
    <property type="entry name" value="NmrA"/>
    <property type="match status" value="1"/>
</dbReference>
<dbReference type="AlphaFoldDB" id="A0A1H4BSL5"/>
<dbReference type="EMBL" id="FNRA01000003">
    <property type="protein sequence ID" value="SEA51057.1"/>
    <property type="molecule type" value="Genomic_DNA"/>
</dbReference>
<organism evidence="2 3">
    <name type="scientific">Pedobacter hartonius</name>
    <dbReference type="NCBI Taxonomy" id="425514"/>
    <lineage>
        <taxon>Bacteria</taxon>
        <taxon>Pseudomonadati</taxon>
        <taxon>Bacteroidota</taxon>
        <taxon>Sphingobacteriia</taxon>
        <taxon>Sphingobacteriales</taxon>
        <taxon>Sphingobacteriaceae</taxon>
        <taxon>Pedobacter</taxon>
    </lineage>
</organism>
<dbReference type="OrthoDB" id="9807212at2"/>
<dbReference type="PANTHER" id="PTHR48079:SF6">
    <property type="entry name" value="NAD(P)-BINDING DOMAIN-CONTAINING PROTEIN-RELATED"/>
    <property type="match status" value="1"/>
</dbReference>
<dbReference type="PANTHER" id="PTHR48079">
    <property type="entry name" value="PROTEIN YEEZ"/>
    <property type="match status" value="1"/>
</dbReference>
<evidence type="ECO:0000313" key="3">
    <source>
        <dbReference type="Proteomes" id="UP000198850"/>
    </source>
</evidence>
<accession>A0A1H4BSL5</accession>